<dbReference type="InterPro" id="IPR018497">
    <property type="entry name" value="Peptidase_M13_C"/>
</dbReference>
<evidence type="ECO:0000313" key="10">
    <source>
        <dbReference type="EMBL" id="BDU70370.1"/>
    </source>
</evidence>
<keyword evidence="11" id="KW-1185">Reference proteome</keyword>
<evidence type="ECO:0000256" key="6">
    <source>
        <dbReference type="ARBA" id="ARBA00023049"/>
    </source>
</evidence>
<keyword evidence="6" id="KW-0482">Metalloprotease</keyword>
<evidence type="ECO:0000256" key="2">
    <source>
        <dbReference type="ARBA" id="ARBA00022670"/>
    </source>
</evidence>
<evidence type="ECO:0000256" key="7">
    <source>
        <dbReference type="SAM" id="SignalP"/>
    </source>
</evidence>
<dbReference type="InterPro" id="IPR008753">
    <property type="entry name" value="Peptidase_M13_N"/>
</dbReference>
<dbReference type="CDD" id="cd08662">
    <property type="entry name" value="M13"/>
    <property type="match status" value="1"/>
</dbReference>
<keyword evidence="5" id="KW-0862">Zinc</keyword>
<dbReference type="Gene3D" id="1.10.1380.10">
    <property type="entry name" value="Neutral endopeptidase , domain2"/>
    <property type="match status" value="1"/>
</dbReference>
<accession>A0ABN6V9B2</accession>
<feature type="domain" description="Peptidase M13 C-terminal" evidence="8">
    <location>
        <begin position="488"/>
        <end position="688"/>
    </location>
</feature>
<dbReference type="PANTHER" id="PTHR11733:SF211">
    <property type="entry name" value="OLIGOPEPTIDASE LIPOPROTEIN M13 FAMILY"/>
    <property type="match status" value="1"/>
</dbReference>
<keyword evidence="4" id="KW-0378">Hydrolase</keyword>
<dbReference type="InterPro" id="IPR024079">
    <property type="entry name" value="MetalloPept_cat_dom_sf"/>
</dbReference>
<dbReference type="InterPro" id="IPR000718">
    <property type="entry name" value="Peptidase_M13"/>
</dbReference>
<dbReference type="PRINTS" id="PR00786">
    <property type="entry name" value="NEPRILYSIN"/>
</dbReference>
<proteinExistence type="predicted"/>
<evidence type="ECO:0000313" key="11">
    <source>
        <dbReference type="Proteomes" id="UP001242010"/>
    </source>
</evidence>
<dbReference type="PROSITE" id="PS51885">
    <property type="entry name" value="NEPRILYSIN"/>
    <property type="match status" value="1"/>
</dbReference>
<dbReference type="Pfam" id="PF05649">
    <property type="entry name" value="Peptidase_M13_N"/>
    <property type="match status" value="1"/>
</dbReference>
<feature type="domain" description="Peptidase M13 N-terminal" evidence="9">
    <location>
        <begin position="49"/>
        <end position="436"/>
    </location>
</feature>
<evidence type="ECO:0000259" key="9">
    <source>
        <dbReference type="Pfam" id="PF05649"/>
    </source>
</evidence>
<sequence length="691" mass="75843">MHRALPSLTFCLAVPALVAAPPKASPAPASLAPAVHGLDLAGMDRSVAPGNDFFAYANGGWVKRTEIPADRGSFGVGHEVADLTDRRTAALIRAAAKAKAPAGSERRKIGDYFTSFMDEKAIEARGLTPLQPAFQAIGAIRDRKDLARYLGRTLRADVDVLNATHIDTANLFGLWVAQDLDEPTRYAPFLLQGGLGMPERSYYLDPAEGMATVRAQYRAHVAAMLKLAGLSDSERRAAAVMDLETRMAKVHASREDSGDVLKGNNHWKRAEFGTKAPGLDWETFFAAADLKQPEVFVVWQPGAFTGLSALTAEVPLDTWKDYLTFHALQHRARVLPKAVADQSFAFYGRVLSGASKPRERWVYGVALTNQALGEAVGKAYVAKYFPPSEKARAQHMVAKIKDAFRARIEALTWMSPATKAKASAKLDALKVGVGYPDRWQDYRGLQIVAGDAFGNAERAERFEYARNLRKLGQPIDRTEWVMTPQTVNAVNLPVMNALNFPAAILQPPYFDPKRPMVMDYGAIGAVIGHEISHSFDDSGSLFDATGKLNNWWTPEDLKHFQASADQLVAQFDAYEPFPGLHIKGRQTLGENIADVAGLAAAYDAYRLSLGGREAPVVQGLTGDQQFFLSYAQSWREKAREPLLRQQILTDGHAPAPFRPATARNLDAWYPAFQVKPGQALYLAPADRVKIW</sequence>
<keyword evidence="7" id="KW-0732">Signal</keyword>
<dbReference type="Gene3D" id="3.40.390.10">
    <property type="entry name" value="Collagenase (Catalytic Domain)"/>
    <property type="match status" value="1"/>
</dbReference>
<evidence type="ECO:0000256" key="4">
    <source>
        <dbReference type="ARBA" id="ARBA00022801"/>
    </source>
</evidence>
<gene>
    <name evidence="10" type="ORF">GETHOR_24710</name>
</gene>
<dbReference type="EMBL" id="AP027079">
    <property type="protein sequence ID" value="BDU70370.1"/>
    <property type="molecule type" value="Genomic_DNA"/>
</dbReference>
<name>A0ABN6V9B2_9BACT</name>
<dbReference type="Proteomes" id="UP001242010">
    <property type="component" value="Chromosome"/>
</dbReference>
<dbReference type="InterPro" id="IPR042089">
    <property type="entry name" value="Peptidase_M13_dom_2"/>
</dbReference>
<evidence type="ECO:0000256" key="5">
    <source>
        <dbReference type="ARBA" id="ARBA00022833"/>
    </source>
</evidence>
<dbReference type="SUPFAM" id="SSF55486">
    <property type="entry name" value="Metalloproteases ('zincins'), catalytic domain"/>
    <property type="match status" value="1"/>
</dbReference>
<protein>
    <submittedName>
        <fullName evidence="10">Peptidase M13</fullName>
    </submittedName>
</protein>
<evidence type="ECO:0000256" key="3">
    <source>
        <dbReference type="ARBA" id="ARBA00022723"/>
    </source>
</evidence>
<reference evidence="11" key="1">
    <citation type="journal article" date="2023" name="Int. J. Syst. Evol. Microbiol.">
        <title>Mesoterricola silvestris gen. nov., sp. nov., Mesoterricola sediminis sp. nov., Geothrix oryzae sp. nov., Geothrix edaphica sp. nov., Geothrix rubra sp. nov., and Geothrix limicola sp. nov., six novel members of Acidobacteriota isolated from soils.</title>
        <authorList>
            <person name="Itoh H."/>
            <person name="Sugisawa Y."/>
            <person name="Mise K."/>
            <person name="Xu Z."/>
            <person name="Kuniyasu M."/>
            <person name="Ushijima N."/>
            <person name="Kawano K."/>
            <person name="Kobayashi E."/>
            <person name="Shiratori Y."/>
            <person name="Masuda Y."/>
            <person name="Senoo K."/>
        </authorList>
    </citation>
    <scope>NUCLEOTIDE SEQUENCE [LARGE SCALE GENOMIC DNA]</scope>
    <source>
        <strain evidence="11">Red222</strain>
    </source>
</reference>
<evidence type="ECO:0000259" key="8">
    <source>
        <dbReference type="Pfam" id="PF01431"/>
    </source>
</evidence>
<dbReference type="RefSeq" id="WP_286354088.1">
    <property type="nucleotide sequence ID" value="NZ_AP027079.1"/>
</dbReference>
<dbReference type="PANTHER" id="PTHR11733">
    <property type="entry name" value="ZINC METALLOPROTEASE FAMILY M13 NEPRILYSIN-RELATED"/>
    <property type="match status" value="1"/>
</dbReference>
<dbReference type="Pfam" id="PF01431">
    <property type="entry name" value="Peptidase_M13"/>
    <property type="match status" value="1"/>
</dbReference>
<feature type="chain" id="PRO_5047278943" evidence="7">
    <location>
        <begin position="20"/>
        <end position="691"/>
    </location>
</feature>
<evidence type="ECO:0000256" key="1">
    <source>
        <dbReference type="ARBA" id="ARBA00001947"/>
    </source>
</evidence>
<organism evidence="10 11">
    <name type="scientific">Geothrix oryzae</name>
    <dbReference type="NCBI Taxonomy" id="2927975"/>
    <lineage>
        <taxon>Bacteria</taxon>
        <taxon>Pseudomonadati</taxon>
        <taxon>Acidobacteriota</taxon>
        <taxon>Holophagae</taxon>
        <taxon>Holophagales</taxon>
        <taxon>Holophagaceae</taxon>
        <taxon>Geothrix</taxon>
    </lineage>
</organism>
<keyword evidence="2" id="KW-0645">Protease</keyword>
<keyword evidence="3" id="KW-0479">Metal-binding</keyword>
<feature type="signal peptide" evidence="7">
    <location>
        <begin position="1"/>
        <end position="19"/>
    </location>
</feature>
<comment type="cofactor">
    <cofactor evidence="1">
        <name>Zn(2+)</name>
        <dbReference type="ChEBI" id="CHEBI:29105"/>
    </cofactor>
</comment>